<dbReference type="InterPro" id="IPR051481">
    <property type="entry name" value="BTB-POZ/Galectin-3-binding"/>
</dbReference>
<proteinExistence type="predicted"/>
<dbReference type="EMBL" id="UFQT01000021">
    <property type="protein sequence ID" value="SSX17936.1"/>
    <property type="molecule type" value="Genomic_DNA"/>
</dbReference>
<gene>
    <name evidence="3" type="primary">CSON005639</name>
</gene>
<dbReference type="Pfam" id="PF00651">
    <property type="entry name" value="BTB"/>
    <property type="match status" value="1"/>
</dbReference>
<accession>A0A336LJ79</accession>
<evidence type="ECO:0000313" key="3">
    <source>
        <dbReference type="EMBL" id="SSX17936.1"/>
    </source>
</evidence>
<sequence length="499" mass="56174">MGPRLQTISSENFVLGTPQLKLIEDLHRLSESSEHTGDLVFLMGDEDAIEKIYAHKVIMQARCKSFQTTKRSEISKIPGSTVSISSNLISIRLPHISADIFRQFIVYVYTAKIILQDSKVFEMMACAQDLGVIELRDACEEYVLSTLSVENAFLFLEASLEISNKLSSSAFIEKCSNFIEENALECVKSNAFLNISKETLIKVISSDDFAMDEADVFRSVLKWAKHKAGVTQPLAHWTVEERQRVCQQLTPIMSYIRLLLIDSKVFAEEVEPTGAVPMEFVLERYRHAALNATKSPGSYNVSALALDGKRLRSRCSINFFHGSTILKNDKLQLQISLNEWFGTQKQNWQLLYKASSNNFSASLFHKICDGIAPLYIVVLGADNTVCGGFTDVAFSKSGRKGYIFSENAFLFNYKNEKNQPPKKYELIKKLYAICYHISCGPIFGAGADLFISDKCNINADSYSNLGHTYNAIEGTNSLFKQYNTVIQDYEVFTIENNEM</sequence>
<evidence type="ECO:0000259" key="1">
    <source>
        <dbReference type="PROSITE" id="PS50097"/>
    </source>
</evidence>
<dbReference type="InterPro" id="IPR011333">
    <property type="entry name" value="SKP1/BTB/POZ_sf"/>
</dbReference>
<dbReference type="OMA" id="NCNANMD"/>
<dbReference type="Gene3D" id="1.25.40.420">
    <property type="match status" value="1"/>
</dbReference>
<dbReference type="InterPro" id="IPR000210">
    <property type="entry name" value="BTB/POZ_dom"/>
</dbReference>
<dbReference type="SMART" id="SM00584">
    <property type="entry name" value="TLDc"/>
    <property type="match status" value="1"/>
</dbReference>
<dbReference type="Pfam" id="PF07707">
    <property type="entry name" value="BACK"/>
    <property type="match status" value="1"/>
</dbReference>
<dbReference type="SMART" id="SM00875">
    <property type="entry name" value="BACK"/>
    <property type="match status" value="1"/>
</dbReference>
<dbReference type="SMART" id="SM00225">
    <property type="entry name" value="BTB"/>
    <property type="match status" value="1"/>
</dbReference>
<dbReference type="PANTHER" id="PTHR24410">
    <property type="entry name" value="HL07962P-RELATED"/>
    <property type="match status" value="1"/>
</dbReference>
<feature type="domain" description="TLDc" evidence="2">
    <location>
        <begin position="324"/>
        <end position="495"/>
    </location>
</feature>
<dbReference type="VEuPathDB" id="VectorBase:CSON005639"/>
<feature type="domain" description="BTB" evidence="1">
    <location>
        <begin position="37"/>
        <end position="117"/>
    </location>
</feature>
<dbReference type="InterPro" id="IPR011705">
    <property type="entry name" value="BACK"/>
</dbReference>
<reference evidence="3" key="1">
    <citation type="submission" date="2018-07" db="EMBL/GenBank/DDBJ databases">
        <authorList>
            <person name="Quirk P.G."/>
            <person name="Krulwich T.A."/>
        </authorList>
    </citation>
    <scope>NUCLEOTIDE SEQUENCE</scope>
</reference>
<dbReference type="Gene3D" id="3.30.710.10">
    <property type="entry name" value="Potassium Channel Kv1.1, Chain A"/>
    <property type="match status" value="1"/>
</dbReference>
<dbReference type="InterPro" id="IPR006571">
    <property type="entry name" value="TLDc_dom"/>
</dbReference>
<name>A0A336LJ79_CULSO</name>
<dbReference type="AlphaFoldDB" id="A0A336LJ79"/>
<dbReference type="PANTHER" id="PTHR24410:SF34">
    <property type="entry name" value="LD40565P"/>
    <property type="match status" value="1"/>
</dbReference>
<evidence type="ECO:0000259" key="2">
    <source>
        <dbReference type="PROSITE" id="PS51886"/>
    </source>
</evidence>
<organism evidence="3">
    <name type="scientific">Culicoides sonorensis</name>
    <name type="common">Biting midge</name>
    <dbReference type="NCBI Taxonomy" id="179676"/>
    <lineage>
        <taxon>Eukaryota</taxon>
        <taxon>Metazoa</taxon>
        <taxon>Ecdysozoa</taxon>
        <taxon>Arthropoda</taxon>
        <taxon>Hexapoda</taxon>
        <taxon>Insecta</taxon>
        <taxon>Pterygota</taxon>
        <taxon>Neoptera</taxon>
        <taxon>Endopterygota</taxon>
        <taxon>Diptera</taxon>
        <taxon>Nematocera</taxon>
        <taxon>Chironomoidea</taxon>
        <taxon>Ceratopogonidae</taxon>
        <taxon>Ceratopogoninae</taxon>
        <taxon>Culicoides</taxon>
        <taxon>Monoculicoides</taxon>
    </lineage>
</organism>
<dbReference type="Pfam" id="PF07534">
    <property type="entry name" value="TLD"/>
    <property type="match status" value="1"/>
</dbReference>
<protein>
    <submittedName>
        <fullName evidence="3">CSON005639 protein</fullName>
    </submittedName>
</protein>
<dbReference type="PROSITE" id="PS51886">
    <property type="entry name" value="TLDC"/>
    <property type="match status" value="1"/>
</dbReference>
<dbReference type="PROSITE" id="PS50097">
    <property type="entry name" value="BTB"/>
    <property type="match status" value="1"/>
</dbReference>
<dbReference type="SUPFAM" id="SSF54695">
    <property type="entry name" value="POZ domain"/>
    <property type="match status" value="1"/>
</dbReference>